<keyword evidence="1" id="KW-0812">Transmembrane</keyword>
<accession>A0ABU5S325</accession>
<evidence type="ECO:0000313" key="3">
    <source>
        <dbReference type="Proteomes" id="UP001303899"/>
    </source>
</evidence>
<keyword evidence="1" id="KW-1133">Transmembrane helix</keyword>
<gene>
    <name evidence="2" type="ORF">VB776_07660</name>
</gene>
<sequence length="181" mass="21386">MTIFYIDLSTTLCFLAFIAFLERRGIIKDEMKFPSPLAQKLNLLIYNNNRLYVLPYFYAITLLNDLETIYGIKPLFGQILYFVIAFILQGLIGLSRHKMILVAFYKQLRFVLLKLHLKYFKIPSKNASDEQKEKLLQEKASTHFTFLEIYFLLNSCTLPVLFIISNSYFFAKLFSYFLNHK</sequence>
<keyword evidence="3" id="KW-1185">Reference proteome</keyword>
<protein>
    <submittedName>
        <fullName evidence="2">Uncharacterized protein</fullName>
    </submittedName>
</protein>
<feature type="transmembrane region" description="Helical" evidence="1">
    <location>
        <begin position="43"/>
        <end position="63"/>
    </location>
</feature>
<dbReference type="EMBL" id="JAYGIL010000007">
    <property type="protein sequence ID" value="MEA5402785.1"/>
    <property type="molecule type" value="Genomic_DNA"/>
</dbReference>
<comment type="caution">
    <text evidence="2">The sequence shown here is derived from an EMBL/GenBank/DDBJ whole genome shotgun (WGS) entry which is preliminary data.</text>
</comment>
<organism evidence="2 3">
    <name type="scientific">Arcicella gelida</name>
    <dbReference type="NCBI Taxonomy" id="2984195"/>
    <lineage>
        <taxon>Bacteria</taxon>
        <taxon>Pseudomonadati</taxon>
        <taxon>Bacteroidota</taxon>
        <taxon>Cytophagia</taxon>
        <taxon>Cytophagales</taxon>
        <taxon>Flectobacillaceae</taxon>
        <taxon>Arcicella</taxon>
    </lineage>
</organism>
<feature type="transmembrane region" description="Helical" evidence="1">
    <location>
        <begin position="149"/>
        <end position="171"/>
    </location>
</feature>
<feature type="transmembrane region" description="Helical" evidence="1">
    <location>
        <begin position="75"/>
        <end position="94"/>
    </location>
</feature>
<feature type="transmembrane region" description="Helical" evidence="1">
    <location>
        <begin position="6"/>
        <end position="22"/>
    </location>
</feature>
<proteinExistence type="predicted"/>
<reference evidence="2 3" key="1">
    <citation type="submission" date="2023-12" db="EMBL/GenBank/DDBJ databases">
        <title>Novel species of the genus Arcicella isolated from rivers.</title>
        <authorList>
            <person name="Lu H."/>
        </authorList>
    </citation>
    <scope>NUCLEOTIDE SEQUENCE [LARGE SCALE GENOMIC DNA]</scope>
    <source>
        <strain evidence="2 3">DC2W</strain>
    </source>
</reference>
<evidence type="ECO:0000313" key="2">
    <source>
        <dbReference type="EMBL" id="MEA5402785.1"/>
    </source>
</evidence>
<name>A0ABU5S325_9BACT</name>
<dbReference type="Proteomes" id="UP001303899">
    <property type="component" value="Unassembled WGS sequence"/>
</dbReference>
<evidence type="ECO:0000256" key="1">
    <source>
        <dbReference type="SAM" id="Phobius"/>
    </source>
</evidence>
<dbReference type="RefSeq" id="WP_323327673.1">
    <property type="nucleotide sequence ID" value="NZ_JAYGIL010000007.1"/>
</dbReference>
<keyword evidence="1" id="KW-0472">Membrane</keyword>